<proteinExistence type="predicted"/>
<gene>
    <name evidence="3" type="primary">Contig9276.g9922</name>
    <name evidence="3" type="ORF">STYLEM_435</name>
</gene>
<evidence type="ECO:0000313" key="4">
    <source>
        <dbReference type="Proteomes" id="UP000039865"/>
    </source>
</evidence>
<evidence type="ECO:0000256" key="1">
    <source>
        <dbReference type="SAM" id="Coils"/>
    </source>
</evidence>
<reference evidence="3 4" key="1">
    <citation type="submission" date="2014-06" db="EMBL/GenBank/DDBJ databases">
        <authorList>
            <person name="Swart Estienne"/>
        </authorList>
    </citation>
    <scope>NUCLEOTIDE SEQUENCE [LARGE SCALE GENOMIC DNA]</scope>
    <source>
        <strain evidence="3 4">130c</strain>
    </source>
</reference>
<dbReference type="InParanoid" id="A0A077ZQ33"/>
<keyword evidence="2" id="KW-1133">Transmembrane helix</keyword>
<keyword evidence="1" id="KW-0175">Coiled coil</keyword>
<name>A0A077ZQ33_STYLE</name>
<protein>
    <submittedName>
        <fullName evidence="3">Uncharacterized protein</fullName>
    </submittedName>
</protein>
<dbReference type="Proteomes" id="UP000039865">
    <property type="component" value="Unassembled WGS sequence"/>
</dbReference>
<dbReference type="AlphaFoldDB" id="A0A077ZQ33"/>
<evidence type="ECO:0000313" key="3">
    <source>
        <dbReference type="EMBL" id="CDW71490.1"/>
    </source>
</evidence>
<feature type="transmembrane region" description="Helical" evidence="2">
    <location>
        <begin position="135"/>
        <end position="153"/>
    </location>
</feature>
<feature type="coiled-coil region" evidence="1">
    <location>
        <begin position="33"/>
        <end position="60"/>
    </location>
</feature>
<keyword evidence="2" id="KW-0812">Transmembrane</keyword>
<accession>A0A077ZQ33</accession>
<keyword evidence="2" id="KW-0472">Membrane</keyword>
<sequence length="155" mass="18385">MKNLNKWKILQKMVRQIQKQKERDHHLHLLLTKLTHQRLIQQTEENNRNYEEIIEVYNKSVIEEANETILSENTQSKHSQSIKGSSDYYKKKLQNQKSIYREIRKKCIVMAIINLVGFTICSSLCAFMYPLDILAFAVSIIFMIIMIGLILKYHK</sequence>
<organism evidence="3 4">
    <name type="scientific">Stylonychia lemnae</name>
    <name type="common">Ciliate</name>
    <dbReference type="NCBI Taxonomy" id="5949"/>
    <lineage>
        <taxon>Eukaryota</taxon>
        <taxon>Sar</taxon>
        <taxon>Alveolata</taxon>
        <taxon>Ciliophora</taxon>
        <taxon>Intramacronucleata</taxon>
        <taxon>Spirotrichea</taxon>
        <taxon>Stichotrichia</taxon>
        <taxon>Sporadotrichida</taxon>
        <taxon>Oxytrichidae</taxon>
        <taxon>Stylonychinae</taxon>
        <taxon>Stylonychia</taxon>
    </lineage>
</organism>
<feature type="transmembrane region" description="Helical" evidence="2">
    <location>
        <begin position="107"/>
        <end position="129"/>
    </location>
</feature>
<evidence type="ECO:0000256" key="2">
    <source>
        <dbReference type="SAM" id="Phobius"/>
    </source>
</evidence>
<dbReference type="EMBL" id="CCKQ01000415">
    <property type="protein sequence ID" value="CDW71490.1"/>
    <property type="molecule type" value="Genomic_DNA"/>
</dbReference>
<keyword evidence="4" id="KW-1185">Reference proteome</keyword>